<keyword evidence="3" id="KW-1185">Reference proteome</keyword>
<dbReference type="RefSeq" id="WP_308952759.1">
    <property type="nucleotide sequence ID" value="NZ_JARXHW010000225.1"/>
</dbReference>
<name>A0ABU1B2L7_9BACT</name>
<keyword evidence="1" id="KW-0812">Transmembrane</keyword>
<feature type="transmembrane region" description="Helical" evidence="1">
    <location>
        <begin position="61"/>
        <end position="78"/>
    </location>
</feature>
<dbReference type="Proteomes" id="UP001225316">
    <property type="component" value="Unassembled WGS sequence"/>
</dbReference>
<keyword evidence="1" id="KW-1133">Transmembrane helix</keyword>
<evidence type="ECO:0008006" key="4">
    <source>
        <dbReference type="Google" id="ProtNLM"/>
    </source>
</evidence>
<sequence length="119" mass="12955">MVFLLGGFVACLPLSMLAFWKRVPLRGIVLFSGIIPPVVLGYSTFFNLLVRGRELSQLAPLSPIIIAVIGPLMALKAIKGNEQNGKLRLRLIQLLLVAQLWAILVLWLATNSGFMGANA</sequence>
<feature type="transmembrane region" description="Helical" evidence="1">
    <location>
        <begin position="90"/>
        <end position="109"/>
    </location>
</feature>
<keyword evidence="1" id="KW-0472">Membrane</keyword>
<accession>A0ABU1B2L7</accession>
<evidence type="ECO:0000313" key="3">
    <source>
        <dbReference type="Proteomes" id="UP001225316"/>
    </source>
</evidence>
<proteinExistence type="predicted"/>
<reference evidence="2 3" key="1">
    <citation type="submission" date="2023-04" db="EMBL/GenBank/DDBJ databases">
        <title>A novel bacteria isolated from coastal sediment.</title>
        <authorList>
            <person name="Liu X.-J."/>
            <person name="Du Z.-J."/>
        </authorList>
    </citation>
    <scope>NUCLEOTIDE SEQUENCE [LARGE SCALE GENOMIC DNA]</scope>
    <source>
        <strain evidence="2 3">SDUM461003</strain>
    </source>
</reference>
<dbReference type="EMBL" id="JARXHW010000225">
    <property type="protein sequence ID" value="MDQ8209840.1"/>
    <property type="molecule type" value="Genomic_DNA"/>
</dbReference>
<organism evidence="2 3">
    <name type="scientific">Thalassobacterium maritimum</name>
    <dbReference type="NCBI Taxonomy" id="3041265"/>
    <lineage>
        <taxon>Bacteria</taxon>
        <taxon>Pseudomonadati</taxon>
        <taxon>Verrucomicrobiota</taxon>
        <taxon>Opitutia</taxon>
        <taxon>Puniceicoccales</taxon>
        <taxon>Coraliomargaritaceae</taxon>
        <taxon>Thalassobacterium</taxon>
    </lineage>
</organism>
<protein>
    <recommendedName>
        <fullName evidence="4">Membrane transporter protein</fullName>
    </recommendedName>
</protein>
<evidence type="ECO:0000313" key="2">
    <source>
        <dbReference type="EMBL" id="MDQ8209840.1"/>
    </source>
</evidence>
<evidence type="ECO:0000256" key="1">
    <source>
        <dbReference type="SAM" id="Phobius"/>
    </source>
</evidence>
<feature type="transmembrane region" description="Helical" evidence="1">
    <location>
        <begin position="27"/>
        <end position="49"/>
    </location>
</feature>
<comment type="caution">
    <text evidence="2">The sequence shown here is derived from an EMBL/GenBank/DDBJ whole genome shotgun (WGS) entry which is preliminary data.</text>
</comment>
<gene>
    <name evidence="2" type="ORF">QEH52_20145</name>
</gene>